<keyword evidence="2 5" id="KW-0012">Acyltransferase</keyword>
<dbReference type="RefSeq" id="WP_354698930.1">
    <property type="nucleotide sequence ID" value="NZ_CP114014.1"/>
</dbReference>
<dbReference type="GO" id="GO:0003841">
    <property type="term" value="F:1-acylglycerol-3-phosphate O-acyltransferase activity"/>
    <property type="evidence" value="ECO:0007669"/>
    <property type="project" value="TreeGrafter"/>
</dbReference>
<name>A0AAU7B1E0_9ACTN</name>
<feature type="transmembrane region" description="Helical" evidence="3">
    <location>
        <begin position="25"/>
        <end position="45"/>
    </location>
</feature>
<dbReference type="CDD" id="cd07989">
    <property type="entry name" value="LPLAT_AGPAT-like"/>
    <property type="match status" value="1"/>
</dbReference>
<dbReference type="SMART" id="SM00563">
    <property type="entry name" value="PlsC"/>
    <property type="match status" value="1"/>
</dbReference>
<keyword evidence="3" id="KW-1133">Transmembrane helix</keyword>
<dbReference type="Pfam" id="PF01553">
    <property type="entry name" value="Acyltransferase"/>
    <property type="match status" value="1"/>
</dbReference>
<keyword evidence="3" id="KW-0472">Membrane</keyword>
<dbReference type="AlphaFoldDB" id="A0AAU7B1E0"/>
<dbReference type="PANTHER" id="PTHR10434">
    <property type="entry name" value="1-ACYL-SN-GLYCEROL-3-PHOSPHATE ACYLTRANSFERASE"/>
    <property type="match status" value="1"/>
</dbReference>
<evidence type="ECO:0000256" key="1">
    <source>
        <dbReference type="ARBA" id="ARBA00022679"/>
    </source>
</evidence>
<dbReference type="SUPFAM" id="SSF69593">
    <property type="entry name" value="Glycerol-3-phosphate (1)-acyltransferase"/>
    <property type="match status" value="1"/>
</dbReference>
<dbReference type="GO" id="GO:0006654">
    <property type="term" value="P:phosphatidic acid biosynthetic process"/>
    <property type="evidence" value="ECO:0007669"/>
    <property type="project" value="TreeGrafter"/>
</dbReference>
<organism evidence="5">
    <name type="scientific">Paraconexibacter sp. AEG42_29</name>
    <dbReference type="NCBI Taxonomy" id="2997339"/>
    <lineage>
        <taxon>Bacteria</taxon>
        <taxon>Bacillati</taxon>
        <taxon>Actinomycetota</taxon>
        <taxon>Thermoleophilia</taxon>
        <taxon>Solirubrobacterales</taxon>
        <taxon>Paraconexibacteraceae</taxon>
        <taxon>Paraconexibacter</taxon>
    </lineage>
</organism>
<protein>
    <submittedName>
        <fullName evidence="5">1-acyl-sn-glycerol-3-phosphate acyltransferase</fullName>
        <ecNumber evidence="5">2.3.1.-</ecNumber>
    </submittedName>
</protein>
<feature type="transmembrane region" description="Helical" evidence="3">
    <location>
        <begin position="57"/>
        <end position="79"/>
    </location>
</feature>
<dbReference type="PANTHER" id="PTHR10434:SF11">
    <property type="entry name" value="1-ACYL-SN-GLYCEROL-3-PHOSPHATE ACYLTRANSFERASE"/>
    <property type="match status" value="1"/>
</dbReference>
<evidence type="ECO:0000259" key="4">
    <source>
        <dbReference type="SMART" id="SM00563"/>
    </source>
</evidence>
<dbReference type="InterPro" id="IPR002123">
    <property type="entry name" value="Plipid/glycerol_acylTrfase"/>
</dbReference>
<evidence type="ECO:0000256" key="2">
    <source>
        <dbReference type="ARBA" id="ARBA00023315"/>
    </source>
</evidence>
<dbReference type="KEGG" id="parq:DSM112329_04629"/>
<dbReference type="EC" id="2.3.1.-" evidence="5"/>
<evidence type="ECO:0000313" key="5">
    <source>
        <dbReference type="EMBL" id="XAY07739.1"/>
    </source>
</evidence>
<sequence>MRTALTETVAARLGRSHKRARGGRPWLQGVMVLVLVPLLSVMARIRVHGREHVPSEGGFILAPNHPSVLDAFFAALPLLPRRMYFMGMAELWQRPLPAWLMSRVGGFPIVRGTWDRDAFETAEAVIGRGRVLVLFPEGGVSPADGYKPAKPGIGHIAHRTGASIVPVHLSGPRRLYRWWSWPRITVTVGAPIAVARDEEPSRERSLATAEQALAAIKALDPEGDAR</sequence>
<evidence type="ECO:0000256" key="3">
    <source>
        <dbReference type="SAM" id="Phobius"/>
    </source>
</evidence>
<keyword evidence="3" id="KW-0812">Transmembrane</keyword>
<proteinExistence type="predicted"/>
<accession>A0AAU7B1E0</accession>
<gene>
    <name evidence="5" type="primary">plsC</name>
    <name evidence="5" type="ORF">DSM112329_04629</name>
</gene>
<keyword evidence="1 5" id="KW-0808">Transferase</keyword>
<dbReference type="EMBL" id="CP114014">
    <property type="protein sequence ID" value="XAY07739.1"/>
    <property type="molecule type" value="Genomic_DNA"/>
</dbReference>
<reference evidence="5" key="1">
    <citation type="submission" date="2022-12" db="EMBL/GenBank/DDBJ databases">
        <title>Paraconexibacter alkalitolerans sp. nov. and Baekduia alba sp. nov., isolated from soil and emended description of the genera Paraconexibacter (Chun et al., 2020) and Baekduia (An et al., 2020).</title>
        <authorList>
            <person name="Vieira S."/>
            <person name="Huber K.J."/>
            <person name="Geppert A."/>
            <person name="Wolf J."/>
            <person name="Neumann-Schaal M."/>
            <person name="Muesken M."/>
            <person name="Overmann J."/>
        </authorList>
    </citation>
    <scope>NUCLEOTIDE SEQUENCE</scope>
    <source>
        <strain evidence="5">AEG42_29</strain>
    </source>
</reference>
<feature type="domain" description="Phospholipid/glycerol acyltransferase" evidence="4">
    <location>
        <begin position="59"/>
        <end position="172"/>
    </location>
</feature>